<feature type="domain" description="Sensor histidine kinase NatK-like C-terminal" evidence="2">
    <location>
        <begin position="358"/>
        <end position="460"/>
    </location>
</feature>
<feature type="transmembrane region" description="Helical" evidence="1">
    <location>
        <begin position="6"/>
        <end position="26"/>
    </location>
</feature>
<keyword evidence="1" id="KW-0472">Membrane</keyword>
<dbReference type="GO" id="GO:0016301">
    <property type="term" value="F:kinase activity"/>
    <property type="evidence" value="ECO:0007669"/>
    <property type="project" value="UniProtKB-KW"/>
</dbReference>
<reference evidence="3 4" key="1">
    <citation type="submission" date="2014-12" db="EMBL/GenBank/DDBJ databases">
        <title>Draft genome sequences of 10 type strains of Lactococcus.</title>
        <authorList>
            <person name="Sun Z."/>
            <person name="Zhong Z."/>
            <person name="Liu W."/>
            <person name="Zhang W."/>
            <person name="Zhang H."/>
        </authorList>
    </citation>
    <scope>NUCLEOTIDE SEQUENCE [LARGE SCALE GENOMIC DNA]</scope>
    <source>
        <strain evidence="3 4">DSM 20686</strain>
    </source>
</reference>
<keyword evidence="1" id="KW-1133">Transmembrane helix</keyword>
<evidence type="ECO:0000259" key="2">
    <source>
        <dbReference type="Pfam" id="PF14501"/>
    </source>
</evidence>
<dbReference type="InterPro" id="IPR032834">
    <property type="entry name" value="NatK-like_C"/>
</dbReference>
<sequence>MIILNGDIFLFVFSILLQSVVSLYILNKMMYLKMKHYCLLFFVLGHPFFVLGAVFLLKTPNLLLILCELICYMLFWWAIVDKNIGVSLFYVLFALSLSFYVKEFVSSFMLNGIFTFQQATTTTLIGYISVIPICLLMVKYTKITPRQFIICEQLVEEYQKAVGLSDTVQGQRRDLAKTQHHVMIICNIVMLCCYSYSTYIGLISDRRNVHFGCTIMICMLLFILIVFMMRVNYREWEVQELINRKDDLVSGLAIYTKEVETASESARAVYHDFTNILLSMQETISTKEVGEIRSMYVEILKKCHIGFMEHKQEVGKLSHIKVLEVKSVITAKILQAESHNISMELEIPQVIAHLQIDNLDIVRLLGIMLDNAIDEVKTLGTTQPVVRLAIFDKGNSRYFVVENEMRQERLPTHLIFDRGYSTKGCKRGHGLANLEKIVASYPWVSYHIQAKNHKYRIELEMRQS</sequence>
<dbReference type="Proteomes" id="UP000242246">
    <property type="component" value="Unassembled WGS sequence"/>
</dbReference>
<feature type="transmembrane region" description="Helical" evidence="1">
    <location>
        <begin position="87"/>
        <end position="110"/>
    </location>
</feature>
<feature type="transmembrane region" description="Helical" evidence="1">
    <location>
        <begin position="116"/>
        <end position="138"/>
    </location>
</feature>
<proteinExistence type="predicted"/>
<keyword evidence="3" id="KW-0418">Kinase</keyword>
<evidence type="ECO:0000256" key="1">
    <source>
        <dbReference type="SAM" id="Phobius"/>
    </source>
</evidence>
<dbReference type="PANTHER" id="PTHR40448:SF1">
    <property type="entry name" value="TWO-COMPONENT SENSOR HISTIDINE KINASE"/>
    <property type="match status" value="1"/>
</dbReference>
<evidence type="ECO:0000313" key="4">
    <source>
        <dbReference type="Proteomes" id="UP000242246"/>
    </source>
</evidence>
<gene>
    <name evidence="3" type="ORF">RU87_GL001402</name>
</gene>
<organism evidence="3 4">
    <name type="scientific">Pseudolactococcus plantarum</name>
    <dbReference type="NCBI Taxonomy" id="1365"/>
    <lineage>
        <taxon>Bacteria</taxon>
        <taxon>Bacillati</taxon>
        <taxon>Bacillota</taxon>
        <taxon>Bacilli</taxon>
        <taxon>Lactobacillales</taxon>
        <taxon>Streptococcaceae</taxon>
        <taxon>Pseudolactococcus</taxon>
    </lineage>
</organism>
<dbReference type="GO" id="GO:0042802">
    <property type="term" value="F:identical protein binding"/>
    <property type="evidence" value="ECO:0007669"/>
    <property type="project" value="TreeGrafter"/>
</dbReference>
<feature type="transmembrane region" description="Helical" evidence="1">
    <location>
        <begin position="182"/>
        <end position="203"/>
    </location>
</feature>
<feature type="transmembrane region" description="Helical" evidence="1">
    <location>
        <begin position="62"/>
        <end position="80"/>
    </location>
</feature>
<evidence type="ECO:0000313" key="3">
    <source>
        <dbReference type="EMBL" id="PCS06942.1"/>
    </source>
</evidence>
<dbReference type="SUPFAM" id="SSF55874">
    <property type="entry name" value="ATPase domain of HSP90 chaperone/DNA topoisomerase II/histidine kinase"/>
    <property type="match status" value="1"/>
</dbReference>
<accession>A0A2A5S0B6</accession>
<dbReference type="AlphaFoldDB" id="A0A2A5S0B6"/>
<protein>
    <submittedName>
        <fullName evidence="3">Sensor histidine kinase (Like protein to BlpH Spn)</fullName>
    </submittedName>
</protein>
<keyword evidence="3" id="KW-0808">Transferase</keyword>
<dbReference type="EMBL" id="JXJX01000006">
    <property type="protein sequence ID" value="PCS06942.1"/>
    <property type="molecule type" value="Genomic_DNA"/>
</dbReference>
<dbReference type="InterPro" id="IPR036890">
    <property type="entry name" value="HATPase_C_sf"/>
</dbReference>
<keyword evidence="4" id="KW-1185">Reference proteome</keyword>
<dbReference type="STRING" id="1348632.GCA_001591745_00783"/>
<feature type="transmembrane region" description="Helical" evidence="1">
    <location>
        <begin position="209"/>
        <end position="229"/>
    </location>
</feature>
<keyword evidence="1" id="KW-0812">Transmembrane</keyword>
<dbReference type="OrthoDB" id="1656061at2"/>
<feature type="transmembrane region" description="Helical" evidence="1">
    <location>
        <begin position="38"/>
        <end position="56"/>
    </location>
</feature>
<dbReference type="Pfam" id="PF14501">
    <property type="entry name" value="HATPase_c_5"/>
    <property type="match status" value="1"/>
</dbReference>
<name>A0A2A5S0B6_9LACT</name>
<dbReference type="Gene3D" id="3.30.565.10">
    <property type="entry name" value="Histidine kinase-like ATPase, C-terminal domain"/>
    <property type="match status" value="1"/>
</dbReference>
<comment type="caution">
    <text evidence="3">The sequence shown here is derived from an EMBL/GenBank/DDBJ whole genome shotgun (WGS) entry which is preliminary data.</text>
</comment>
<dbReference type="PANTHER" id="PTHR40448">
    <property type="entry name" value="TWO-COMPONENT SENSOR HISTIDINE KINASE"/>
    <property type="match status" value="1"/>
</dbReference>